<keyword evidence="5" id="KW-0804">Transcription</keyword>
<evidence type="ECO:0000256" key="1">
    <source>
        <dbReference type="ARBA" id="ARBA00010641"/>
    </source>
</evidence>
<evidence type="ECO:0000256" key="4">
    <source>
        <dbReference type="ARBA" id="ARBA00023125"/>
    </source>
</evidence>
<gene>
    <name evidence="9" type="ORF">HZZ10_14225</name>
</gene>
<evidence type="ECO:0000313" key="9">
    <source>
        <dbReference type="EMBL" id="NYS94672.1"/>
    </source>
</evidence>
<dbReference type="InterPro" id="IPR007627">
    <property type="entry name" value="RNA_pol_sigma70_r2"/>
</dbReference>
<keyword evidence="10" id="KW-1185">Reference proteome</keyword>
<dbReference type="InterPro" id="IPR013324">
    <property type="entry name" value="RNA_pol_sigma_r3/r4-like"/>
</dbReference>
<dbReference type="EMBL" id="JACBYE010000040">
    <property type="protein sequence ID" value="NYS94672.1"/>
    <property type="molecule type" value="Genomic_DNA"/>
</dbReference>
<feature type="domain" description="RNA polymerase sigma-70 region 2" evidence="7">
    <location>
        <begin position="122"/>
        <end position="189"/>
    </location>
</feature>
<dbReference type="PANTHER" id="PTHR43133:SF8">
    <property type="entry name" value="RNA POLYMERASE SIGMA FACTOR HI_1459-RELATED"/>
    <property type="match status" value="1"/>
</dbReference>
<dbReference type="GO" id="GO:0006352">
    <property type="term" value="P:DNA-templated transcription initiation"/>
    <property type="evidence" value="ECO:0007669"/>
    <property type="project" value="InterPro"/>
</dbReference>
<dbReference type="InterPro" id="IPR013249">
    <property type="entry name" value="RNA_pol_sigma70_r4_t2"/>
</dbReference>
<dbReference type="GO" id="GO:0003677">
    <property type="term" value="F:DNA binding"/>
    <property type="evidence" value="ECO:0007669"/>
    <property type="project" value="UniProtKB-KW"/>
</dbReference>
<dbReference type="Pfam" id="PF08281">
    <property type="entry name" value="Sigma70_r4_2"/>
    <property type="match status" value="1"/>
</dbReference>
<dbReference type="Gene3D" id="1.10.1740.10">
    <property type="match status" value="1"/>
</dbReference>
<organism evidence="9 10">
    <name type="scientific">Sanguibacter inulinus</name>
    <dbReference type="NCBI Taxonomy" id="60922"/>
    <lineage>
        <taxon>Bacteria</taxon>
        <taxon>Bacillati</taxon>
        <taxon>Actinomycetota</taxon>
        <taxon>Actinomycetes</taxon>
        <taxon>Micrococcales</taxon>
        <taxon>Sanguibacteraceae</taxon>
        <taxon>Sanguibacter</taxon>
    </lineage>
</organism>
<dbReference type="PANTHER" id="PTHR43133">
    <property type="entry name" value="RNA POLYMERASE ECF-TYPE SIGMA FACTO"/>
    <property type="match status" value="1"/>
</dbReference>
<dbReference type="Pfam" id="PF04542">
    <property type="entry name" value="Sigma70_r2"/>
    <property type="match status" value="1"/>
</dbReference>
<dbReference type="GO" id="GO:0016987">
    <property type="term" value="F:sigma factor activity"/>
    <property type="evidence" value="ECO:0007669"/>
    <property type="project" value="UniProtKB-KW"/>
</dbReference>
<dbReference type="Proteomes" id="UP000561011">
    <property type="component" value="Unassembled WGS sequence"/>
</dbReference>
<dbReference type="SUPFAM" id="SSF88946">
    <property type="entry name" value="Sigma2 domain of RNA polymerase sigma factors"/>
    <property type="match status" value="1"/>
</dbReference>
<keyword evidence="3" id="KW-0731">Sigma factor</keyword>
<sequence>MTPLTTMPMRVSLPHDARYDHLERAAPGTAACPGEAPSATDEGASPIASSRGQDRDRPGRALTGLRLVADDPSPAPRTAELAGTGPSPAPETQAETGTRRSSDVPAAGLTPDADAESQFSDLFRSMHTEVRTFVLRRVDLELVDDVVGDTFLAVWHGWEKVPTDPSGRRAWVYGVLRNKLLQAAQNAGRRSRLRAKVSSLRPTDHGPVGEAIESLRAARDLLDLLPPAERDAVAFTVLAGLSCAETAEVLECSVSSVTTRVSRARTRLRTILLERETTGDGGEGR</sequence>
<comment type="similarity">
    <text evidence="1">Belongs to the sigma-70 factor family. ECF subfamily.</text>
</comment>
<dbReference type="InterPro" id="IPR039425">
    <property type="entry name" value="RNA_pol_sigma-70-like"/>
</dbReference>
<dbReference type="Gene3D" id="1.10.10.10">
    <property type="entry name" value="Winged helix-like DNA-binding domain superfamily/Winged helix DNA-binding domain"/>
    <property type="match status" value="1"/>
</dbReference>
<evidence type="ECO:0000256" key="5">
    <source>
        <dbReference type="ARBA" id="ARBA00023163"/>
    </source>
</evidence>
<evidence type="ECO:0000256" key="6">
    <source>
        <dbReference type="SAM" id="MobiDB-lite"/>
    </source>
</evidence>
<comment type="caution">
    <text evidence="9">The sequence shown here is derived from an EMBL/GenBank/DDBJ whole genome shotgun (WGS) entry which is preliminary data.</text>
</comment>
<evidence type="ECO:0000256" key="2">
    <source>
        <dbReference type="ARBA" id="ARBA00023015"/>
    </source>
</evidence>
<dbReference type="AlphaFoldDB" id="A0A853EYJ2"/>
<reference evidence="9 10" key="1">
    <citation type="submission" date="2020-07" db="EMBL/GenBank/DDBJ databases">
        <title>MOT database genomes.</title>
        <authorList>
            <person name="Joseph S."/>
            <person name="Aduse-Opoku J."/>
            <person name="Hashim A."/>
            <person name="Wade W."/>
            <person name="Curtis M."/>
        </authorList>
    </citation>
    <scope>NUCLEOTIDE SEQUENCE [LARGE SCALE GENOMIC DNA]</scope>
    <source>
        <strain evidence="9 10">DSM 100099</strain>
    </source>
</reference>
<feature type="region of interest" description="Disordered" evidence="6">
    <location>
        <begin position="1"/>
        <end position="112"/>
    </location>
</feature>
<dbReference type="InterPro" id="IPR013325">
    <property type="entry name" value="RNA_pol_sigma_r2"/>
</dbReference>
<evidence type="ECO:0000259" key="8">
    <source>
        <dbReference type="Pfam" id="PF08281"/>
    </source>
</evidence>
<proteinExistence type="inferred from homology"/>
<dbReference type="InterPro" id="IPR014284">
    <property type="entry name" value="RNA_pol_sigma-70_dom"/>
</dbReference>
<feature type="domain" description="RNA polymerase sigma factor 70 region 4 type 2" evidence="8">
    <location>
        <begin position="216"/>
        <end position="268"/>
    </location>
</feature>
<dbReference type="RefSeq" id="WP_056135651.1">
    <property type="nucleotide sequence ID" value="NZ_JACBYE010000040.1"/>
</dbReference>
<evidence type="ECO:0000259" key="7">
    <source>
        <dbReference type="Pfam" id="PF04542"/>
    </source>
</evidence>
<protein>
    <submittedName>
        <fullName evidence="9">Sigma-70 family RNA polymerase sigma factor</fullName>
    </submittedName>
</protein>
<dbReference type="SUPFAM" id="SSF88659">
    <property type="entry name" value="Sigma3 and sigma4 domains of RNA polymerase sigma factors"/>
    <property type="match status" value="1"/>
</dbReference>
<feature type="compositionally biased region" description="Basic and acidic residues" evidence="6">
    <location>
        <begin position="13"/>
        <end position="24"/>
    </location>
</feature>
<evidence type="ECO:0000313" key="10">
    <source>
        <dbReference type="Proteomes" id="UP000561011"/>
    </source>
</evidence>
<keyword evidence="4" id="KW-0238">DNA-binding</keyword>
<dbReference type="NCBIfam" id="TIGR02937">
    <property type="entry name" value="sigma70-ECF"/>
    <property type="match status" value="1"/>
</dbReference>
<dbReference type="CDD" id="cd06171">
    <property type="entry name" value="Sigma70_r4"/>
    <property type="match status" value="1"/>
</dbReference>
<name>A0A853EYJ2_9MICO</name>
<dbReference type="InterPro" id="IPR036388">
    <property type="entry name" value="WH-like_DNA-bd_sf"/>
</dbReference>
<accession>A0A853EYJ2</accession>
<evidence type="ECO:0000256" key="3">
    <source>
        <dbReference type="ARBA" id="ARBA00023082"/>
    </source>
</evidence>
<keyword evidence="2" id="KW-0805">Transcription regulation</keyword>